<evidence type="ECO:0000256" key="1">
    <source>
        <dbReference type="ARBA" id="ARBA00022722"/>
    </source>
</evidence>
<evidence type="ECO:0000259" key="6">
    <source>
        <dbReference type="Pfam" id="PF07522"/>
    </source>
</evidence>
<dbReference type="Pfam" id="PF07522">
    <property type="entry name" value="DRMBL"/>
    <property type="match status" value="1"/>
</dbReference>
<organism evidence="7">
    <name type="scientific">Bionectria ochroleuca</name>
    <name type="common">Gliocladium roseum</name>
    <dbReference type="NCBI Taxonomy" id="29856"/>
    <lineage>
        <taxon>Eukaryota</taxon>
        <taxon>Fungi</taxon>
        <taxon>Dikarya</taxon>
        <taxon>Ascomycota</taxon>
        <taxon>Pezizomycotina</taxon>
        <taxon>Sordariomycetes</taxon>
        <taxon>Hypocreomycetidae</taxon>
        <taxon>Hypocreales</taxon>
        <taxon>Bionectriaceae</taxon>
        <taxon>Clonostachys</taxon>
    </lineage>
</organism>
<feature type="region of interest" description="Disordered" evidence="5">
    <location>
        <begin position="762"/>
        <end position="782"/>
    </location>
</feature>
<keyword evidence="2" id="KW-0255">Endonuclease</keyword>
<dbReference type="PANTHER" id="PTHR23240">
    <property type="entry name" value="DNA CROSS-LINK REPAIR PROTEIN PSO2/SNM1-RELATED"/>
    <property type="match status" value="1"/>
</dbReference>
<dbReference type="GO" id="GO:0003684">
    <property type="term" value="F:damaged DNA binding"/>
    <property type="evidence" value="ECO:0007669"/>
    <property type="project" value="TreeGrafter"/>
</dbReference>
<feature type="region of interest" description="Disordered" evidence="5">
    <location>
        <begin position="578"/>
        <end position="697"/>
    </location>
</feature>
<accession>A0A0B7K0P6</accession>
<keyword evidence="1" id="KW-0540">Nuclease</keyword>
<evidence type="ECO:0000256" key="2">
    <source>
        <dbReference type="ARBA" id="ARBA00022759"/>
    </source>
</evidence>
<dbReference type="GO" id="GO:0004519">
    <property type="term" value="F:endonuclease activity"/>
    <property type="evidence" value="ECO:0007669"/>
    <property type="project" value="UniProtKB-KW"/>
</dbReference>
<dbReference type="PANTHER" id="PTHR23240:SF8">
    <property type="entry name" value="PROTEIN ARTEMIS"/>
    <property type="match status" value="1"/>
</dbReference>
<keyword evidence="3" id="KW-0378">Hydrolase</keyword>
<feature type="domain" description="DNA repair metallo-beta-lactamase" evidence="6">
    <location>
        <begin position="502"/>
        <end position="540"/>
    </location>
</feature>
<dbReference type="AlphaFoldDB" id="A0A0B7K0P6"/>
<feature type="compositionally biased region" description="Polar residues" evidence="5">
    <location>
        <begin position="728"/>
        <end position="746"/>
    </location>
</feature>
<evidence type="ECO:0000256" key="5">
    <source>
        <dbReference type="SAM" id="MobiDB-lite"/>
    </source>
</evidence>
<dbReference type="Gene3D" id="3.40.50.12650">
    <property type="match status" value="1"/>
</dbReference>
<keyword evidence="4" id="KW-0269">Exonuclease</keyword>
<dbReference type="GO" id="GO:0035312">
    <property type="term" value="F:5'-3' DNA exonuclease activity"/>
    <property type="evidence" value="ECO:0007669"/>
    <property type="project" value="TreeGrafter"/>
</dbReference>
<feature type="compositionally biased region" description="Acidic residues" evidence="5">
    <location>
        <begin position="712"/>
        <end position="727"/>
    </location>
</feature>
<feature type="region of interest" description="Disordered" evidence="5">
    <location>
        <begin position="49"/>
        <end position="73"/>
    </location>
</feature>
<name>A0A0B7K0P6_BIOOC</name>
<feature type="compositionally biased region" description="Polar residues" evidence="5">
    <location>
        <begin position="582"/>
        <end position="592"/>
    </location>
</feature>
<feature type="region of interest" description="Disordered" evidence="5">
    <location>
        <begin position="712"/>
        <end position="746"/>
    </location>
</feature>
<dbReference type="GO" id="GO:0036297">
    <property type="term" value="P:interstrand cross-link repair"/>
    <property type="evidence" value="ECO:0007669"/>
    <property type="project" value="TreeGrafter"/>
</dbReference>
<protein>
    <recommendedName>
        <fullName evidence="6">DNA repair metallo-beta-lactamase domain-containing protein</fullName>
    </recommendedName>
</protein>
<reference evidence="7" key="1">
    <citation type="submission" date="2015-01" db="EMBL/GenBank/DDBJ databases">
        <authorList>
            <person name="Durling Mikael"/>
        </authorList>
    </citation>
    <scope>NUCLEOTIDE SEQUENCE</scope>
</reference>
<sequence length="782" mass="86501">MSTFDGLVAEFPGIRSEFFPHPLLIILAMANKPLISLCSRPLPLPLTPSATAGMLPQSRPQRPSGRARDPPVTVPQSVYCSAATRAILLRLERYPCRINYALGILETRQQTYKHLHKVLVRQTLPALSDSARSIGHLLTKLADVLETLATRHSNMHRAPARASNPSDAIGRKPLSWVGDVPYVILPRLLPPAWLIFVRWHVVIEGDGRAILYTGDIRSEPWFVNSIQRNPAVLEYTLGSKTLDKIYLDTSFIDDVRFPTKAEGIVELLAKVYRYPDDTIFHFQAWTYGYEDVWVALAKSLKTAIHVDDYKVRIYKSLKANGPGKSSNNFSHLSPEAPALVGHMCGNSPHPGCLTSAENARVHSCEKGNMCSTAKAPSVVRIQPIIARMPTGVEMIEAGIGGGGEDLERENELDALSADDLRNLQEKIRTFLNLSEIDAEKMGDFLSKVALSGRSLTLDLQATTEEQTSSPTIGKVIQAIAKQLSPSTANVPNTGANMDQRAETSLPRVIRFPYSRHSSYHELCLLVAAFKPRDVWPCTVNIDEWLKDDVTIKSLFGEHCSGTTYAHDLKMDVLRQARPPVMNPSSNKNSQETDYSRPRTESPPASINPCRSGAPPPSSPPLRNVEMGTKTNRPELKCTTPSVGEGVSSPCSTPTRGTYGVKRRFEEYSKTGTTGEPEEGPDSQQTIKSILPGSHPNASTIQREAYFRKLWEEECDETETTDEAEEGPESQQTDKSFVSTISPNASTIRKEAYHRMLMEKEWDEDGLISTSGGHTIKEEELGH</sequence>
<dbReference type="EMBL" id="CDPU01000020">
    <property type="protein sequence ID" value="CEO50938.1"/>
    <property type="molecule type" value="Genomic_DNA"/>
</dbReference>
<evidence type="ECO:0000256" key="3">
    <source>
        <dbReference type="ARBA" id="ARBA00022801"/>
    </source>
</evidence>
<proteinExistence type="predicted"/>
<dbReference type="GO" id="GO:0000723">
    <property type="term" value="P:telomere maintenance"/>
    <property type="evidence" value="ECO:0007669"/>
    <property type="project" value="TreeGrafter"/>
</dbReference>
<gene>
    <name evidence="7" type="ORF">BN869_000006996_1</name>
</gene>
<dbReference type="GO" id="GO:0006303">
    <property type="term" value="P:double-strand break repair via nonhomologous end joining"/>
    <property type="evidence" value="ECO:0007669"/>
    <property type="project" value="TreeGrafter"/>
</dbReference>
<evidence type="ECO:0000256" key="4">
    <source>
        <dbReference type="ARBA" id="ARBA00022839"/>
    </source>
</evidence>
<dbReference type="InterPro" id="IPR011084">
    <property type="entry name" value="DRMBL"/>
</dbReference>
<evidence type="ECO:0000313" key="7">
    <source>
        <dbReference type="EMBL" id="CEO50938.1"/>
    </source>
</evidence>